<dbReference type="EMBL" id="JASCZI010000129">
    <property type="protein sequence ID" value="MED6109117.1"/>
    <property type="molecule type" value="Genomic_DNA"/>
</dbReference>
<keyword evidence="3" id="KW-1185">Reference proteome</keyword>
<evidence type="ECO:0000259" key="1">
    <source>
        <dbReference type="Pfam" id="PF13456"/>
    </source>
</evidence>
<dbReference type="Proteomes" id="UP001341840">
    <property type="component" value="Unassembled WGS sequence"/>
</dbReference>
<dbReference type="InterPro" id="IPR053151">
    <property type="entry name" value="RNase_H-like"/>
</dbReference>
<dbReference type="InterPro" id="IPR044730">
    <property type="entry name" value="RNase_H-like_dom_plant"/>
</dbReference>
<protein>
    <recommendedName>
        <fullName evidence="1">RNase H type-1 domain-containing protein</fullName>
    </recommendedName>
</protein>
<gene>
    <name evidence="2" type="ORF">PIB30_030667</name>
</gene>
<accession>A0ABU6QBW1</accession>
<feature type="domain" description="RNase H type-1" evidence="1">
    <location>
        <begin position="39"/>
        <end position="90"/>
    </location>
</feature>
<sequence length="275" mass="30082">MESEFTTTNTEEIAFTEQNARVRRVVTWHAPSPGWLKCNVDASYDCSMGQGAVAAIFRDHEGKIVAESSSKMQATSVLATEAFAMREALEGNQLANEVAKLTRAGELDPEWYANPTSTILRLVTSEQRTNQSRLHLSEGRRRITFGALPQTGNFCYLPHGFGRLVNWKKINYGGGDRGDDDGDATQRNGSCHNPKELRDLMVNHTHNPIGILSSLSNSCRGSHNYDLTATGTAVVVAADQYRLITATMATGGAVRYDELRRDEGFSQVPAATSAP</sequence>
<evidence type="ECO:0000313" key="2">
    <source>
        <dbReference type="EMBL" id="MED6109117.1"/>
    </source>
</evidence>
<dbReference type="CDD" id="cd06222">
    <property type="entry name" value="RNase_H_like"/>
    <property type="match status" value="1"/>
</dbReference>
<reference evidence="2 3" key="1">
    <citation type="journal article" date="2023" name="Plants (Basel)">
        <title>Bridging the Gap: Combining Genomics and Transcriptomics Approaches to Understand Stylosanthes scabra, an Orphan Legume from the Brazilian Caatinga.</title>
        <authorList>
            <person name="Ferreira-Neto J.R.C."/>
            <person name="da Silva M.D."/>
            <person name="Binneck E."/>
            <person name="de Melo N.F."/>
            <person name="da Silva R.H."/>
            <person name="de Melo A.L.T.M."/>
            <person name="Pandolfi V."/>
            <person name="Bustamante F.O."/>
            <person name="Brasileiro-Vidal A.C."/>
            <person name="Benko-Iseppon A.M."/>
        </authorList>
    </citation>
    <scope>NUCLEOTIDE SEQUENCE [LARGE SCALE GENOMIC DNA]</scope>
    <source>
        <tissue evidence="2">Leaves</tissue>
    </source>
</reference>
<proteinExistence type="predicted"/>
<name>A0ABU6QBW1_9FABA</name>
<dbReference type="Pfam" id="PF13456">
    <property type="entry name" value="RVT_3"/>
    <property type="match status" value="1"/>
</dbReference>
<dbReference type="PANTHER" id="PTHR47723">
    <property type="entry name" value="OS05G0353850 PROTEIN"/>
    <property type="match status" value="1"/>
</dbReference>
<dbReference type="InterPro" id="IPR002156">
    <property type="entry name" value="RNaseH_domain"/>
</dbReference>
<organism evidence="2 3">
    <name type="scientific">Stylosanthes scabra</name>
    <dbReference type="NCBI Taxonomy" id="79078"/>
    <lineage>
        <taxon>Eukaryota</taxon>
        <taxon>Viridiplantae</taxon>
        <taxon>Streptophyta</taxon>
        <taxon>Embryophyta</taxon>
        <taxon>Tracheophyta</taxon>
        <taxon>Spermatophyta</taxon>
        <taxon>Magnoliopsida</taxon>
        <taxon>eudicotyledons</taxon>
        <taxon>Gunneridae</taxon>
        <taxon>Pentapetalae</taxon>
        <taxon>rosids</taxon>
        <taxon>fabids</taxon>
        <taxon>Fabales</taxon>
        <taxon>Fabaceae</taxon>
        <taxon>Papilionoideae</taxon>
        <taxon>50 kb inversion clade</taxon>
        <taxon>dalbergioids sensu lato</taxon>
        <taxon>Dalbergieae</taxon>
        <taxon>Pterocarpus clade</taxon>
        <taxon>Stylosanthes</taxon>
    </lineage>
</organism>
<evidence type="ECO:0000313" key="3">
    <source>
        <dbReference type="Proteomes" id="UP001341840"/>
    </source>
</evidence>
<dbReference type="PANTHER" id="PTHR47723:SF24">
    <property type="entry name" value="RNASE H TYPE-1 DOMAIN-CONTAINING PROTEIN"/>
    <property type="match status" value="1"/>
</dbReference>
<comment type="caution">
    <text evidence="2">The sequence shown here is derived from an EMBL/GenBank/DDBJ whole genome shotgun (WGS) entry which is preliminary data.</text>
</comment>